<name>A0A916LCM3_MYCTX</name>
<feature type="region of interest" description="Disordered" evidence="1">
    <location>
        <begin position="1"/>
        <end position="25"/>
    </location>
</feature>
<protein>
    <submittedName>
        <fullName evidence="2">Uncharacterized protein</fullName>
    </submittedName>
</protein>
<gene>
    <name evidence="2" type="ORF">ERS007739_03144</name>
</gene>
<evidence type="ECO:0000313" key="3">
    <source>
        <dbReference type="Proteomes" id="UP000039021"/>
    </source>
</evidence>
<organism evidence="2 3">
    <name type="scientific">Mycobacterium tuberculosis</name>
    <dbReference type="NCBI Taxonomy" id="1773"/>
    <lineage>
        <taxon>Bacteria</taxon>
        <taxon>Bacillati</taxon>
        <taxon>Actinomycetota</taxon>
        <taxon>Actinomycetes</taxon>
        <taxon>Mycobacteriales</taxon>
        <taxon>Mycobacteriaceae</taxon>
        <taxon>Mycobacterium</taxon>
        <taxon>Mycobacterium tuberculosis complex</taxon>
    </lineage>
</organism>
<dbReference type="AlphaFoldDB" id="A0A916LCM3"/>
<evidence type="ECO:0000313" key="2">
    <source>
        <dbReference type="EMBL" id="COY84934.1"/>
    </source>
</evidence>
<accession>A0A916LCM3</accession>
<sequence>MLPDAPGHRGDLRGQHDRGGYQPFGGQIVGVVQVVEFWSR</sequence>
<evidence type="ECO:0000256" key="1">
    <source>
        <dbReference type="SAM" id="MobiDB-lite"/>
    </source>
</evidence>
<comment type="caution">
    <text evidence="2">The sequence shown here is derived from an EMBL/GenBank/DDBJ whole genome shotgun (WGS) entry which is preliminary data.</text>
</comment>
<reference evidence="3" key="1">
    <citation type="submission" date="2015-03" db="EMBL/GenBank/DDBJ databases">
        <authorList>
            <consortium name="Pathogen Informatics"/>
        </authorList>
    </citation>
    <scope>NUCLEOTIDE SEQUENCE [LARGE SCALE GENOMIC DNA]</scope>
    <source>
        <strain evidence="3">N09902308</strain>
    </source>
</reference>
<proteinExistence type="predicted"/>
<feature type="compositionally biased region" description="Basic and acidic residues" evidence="1">
    <location>
        <begin position="1"/>
        <end position="19"/>
    </location>
</feature>
<dbReference type="Proteomes" id="UP000039021">
    <property type="component" value="Unassembled WGS sequence"/>
</dbReference>
<dbReference type="EMBL" id="CSBK01001571">
    <property type="protein sequence ID" value="COY84934.1"/>
    <property type="molecule type" value="Genomic_DNA"/>
</dbReference>